<gene>
    <name evidence="2" type="ORF">ACFR9T_12570</name>
</gene>
<dbReference type="InterPro" id="IPR001296">
    <property type="entry name" value="Glyco_trans_1"/>
</dbReference>
<evidence type="ECO:0000313" key="3">
    <source>
        <dbReference type="Proteomes" id="UP001597185"/>
    </source>
</evidence>
<dbReference type="EC" id="2.4.-.-" evidence="2"/>
<dbReference type="EMBL" id="JBHUDB010000011">
    <property type="protein sequence ID" value="MFD1571407.1"/>
    <property type="molecule type" value="Genomic_DNA"/>
</dbReference>
<keyword evidence="2" id="KW-0328">Glycosyltransferase</keyword>
<organism evidence="2 3">
    <name type="scientific">Halorubrum laminariae</name>
    <dbReference type="NCBI Taxonomy" id="1433523"/>
    <lineage>
        <taxon>Archaea</taxon>
        <taxon>Methanobacteriati</taxon>
        <taxon>Methanobacteriota</taxon>
        <taxon>Stenosarchaea group</taxon>
        <taxon>Halobacteria</taxon>
        <taxon>Halobacteriales</taxon>
        <taxon>Haloferacaceae</taxon>
        <taxon>Halorubrum</taxon>
    </lineage>
</organism>
<dbReference type="SUPFAM" id="SSF53756">
    <property type="entry name" value="UDP-Glycosyltransferase/glycogen phosphorylase"/>
    <property type="match status" value="1"/>
</dbReference>
<dbReference type="Pfam" id="PF00534">
    <property type="entry name" value="Glycos_transf_1"/>
    <property type="match status" value="1"/>
</dbReference>
<sequence length="353" mass="39762">MKVTFVSTPRNEDCGIAKYTTSLENSIPGETSRTSVDLGSANILHYIRKTFGLAFTDSDVIHVQHEYGIFGPKSIASWFVFPLLWIISRIRGVPVVMTFHTAWGRETISPPLMELKVFYVTLNNKMLAFVADHSLFLSEETKEIFESSASLESAEVIPHGVQTEVHPMNQEEAKELLGFNPDEPLVAEPGYIRPEKGNDFMVEVAKQIPDRTIVLGGGIQSESERWYLEEIQEEAPDNLQITGVLDDEEFHAFFNAIDVAVLPYEQMSQSGIVNWCVAYDVPMVASDIHRFKNLEEGEGIVKTFSQGDADAATTVIENVLQNDGELKDMLEEYRTNRTMDEVGKKHMQVYQDD</sequence>
<evidence type="ECO:0000313" key="2">
    <source>
        <dbReference type="EMBL" id="MFD1571407.1"/>
    </source>
</evidence>
<dbReference type="RefSeq" id="WP_256417657.1">
    <property type="nucleotide sequence ID" value="NZ_JANHDL010000003.1"/>
</dbReference>
<dbReference type="PANTHER" id="PTHR45947:SF3">
    <property type="entry name" value="SULFOQUINOVOSYL TRANSFERASE SQD2"/>
    <property type="match status" value="1"/>
</dbReference>
<accession>A0ABD6C1X3</accession>
<name>A0ABD6C1X3_9EURY</name>
<evidence type="ECO:0000259" key="1">
    <source>
        <dbReference type="Pfam" id="PF00534"/>
    </source>
</evidence>
<dbReference type="PANTHER" id="PTHR45947">
    <property type="entry name" value="SULFOQUINOVOSYL TRANSFERASE SQD2"/>
    <property type="match status" value="1"/>
</dbReference>
<keyword evidence="3" id="KW-1185">Reference proteome</keyword>
<proteinExistence type="predicted"/>
<comment type="caution">
    <text evidence="2">The sequence shown here is derived from an EMBL/GenBank/DDBJ whole genome shotgun (WGS) entry which is preliminary data.</text>
</comment>
<keyword evidence="2" id="KW-0808">Transferase</keyword>
<reference evidence="2 3" key="1">
    <citation type="journal article" date="2019" name="Int. J. Syst. Evol. Microbiol.">
        <title>The Global Catalogue of Microorganisms (GCM) 10K type strain sequencing project: providing services to taxonomists for standard genome sequencing and annotation.</title>
        <authorList>
            <consortium name="The Broad Institute Genomics Platform"/>
            <consortium name="The Broad Institute Genome Sequencing Center for Infectious Disease"/>
            <person name="Wu L."/>
            <person name="Ma J."/>
        </authorList>
    </citation>
    <scope>NUCLEOTIDE SEQUENCE [LARGE SCALE GENOMIC DNA]</scope>
    <source>
        <strain evidence="2 3">CGMCC 1.12689</strain>
    </source>
</reference>
<protein>
    <submittedName>
        <fullName evidence="2">Glycosyltransferase</fullName>
        <ecNumber evidence="2">2.4.-.-</ecNumber>
    </submittedName>
</protein>
<dbReference type="Proteomes" id="UP001597185">
    <property type="component" value="Unassembled WGS sequence"/>
</dbReference>
<dbReference type="GO" id="GO:0016757">
    <property type="term" value="F:glycosyltransferase activity"/>
    <property type="evidence" value="ECO:0007669"/>
    <property type="project" value="UniProtKB-KW"/>
</dbReference>
<dbReference type="AlphaFoldDB" id="A0ABD6C1X3"/>
<dbReference type="Gene3D" id="3.40.50.2000">
    <property type="entry name" value="Glycogen Phosphorylase B"/>
    <property type="match status" value="2"/>
</dbReference>
<dbReference type="InterPro" id="IPR050194">
    <property type="entry name" value="Glycosyltransferase_grp1"/>
</dbReference>
<feature type="domain" description="Glycosyl transferase family 1" evidence="1">
    <location>
        <begin position="170"/>
        <end position="334"/>
    </location>
</feature>